<evidence type="ECO:0000256" key="1">
    <source>
        <dbReference type="SAM" id="MobiDB-lite"/>
    </source>
</evidence>
<accession>A0A7W8APP5</accession>
<reference evidence="2 3" key="1">
    <citation type="submission" date="2020-08" db="EMBL/GenBank/DDBJ databases">
        <title>Genomic Encyclopedia of Type Strains, Phase III (KMG-III): the genomes of soil and plant-associated and newly described type strains.</title>
        <authorList>
            <person name="Whitman W."/>
        </authorList>
    </citation>
    <scope>NUCLEOTIDE SEQUENCE [LARGE SCALE GENOMIC DNA]</scope>
    <source>
        <strain evidence="2 3">CECT 3146</strain>
    </source>
</reference>
<dbReference type="EMBL" id="JACHJD010000002">
    <property type="protein sequence ID" value="MBB5102212.1"/>
    <property type="molecule type" value="Genomic_DNA"/>
</dbReference>
<feature type="region of interest" description="Disordered" evidence="1">
    <location>
        <begin position="22"/>
        <end position="49"/>
    </location>
</feature>
<evidence type="ECO:0000313" key="2">
    <source>
        <dbReference type="EMBL" id="MBB5102212.1"/>
    </source>
</evidence>
<proteinExistence type="predicted"/>
<protein>
    <submittedName>
        <fullName evidence="2">Uncharacterized protein</fullName>
    </submittedName>
</protein>
<comment type="caution">
    <text evidence="2">The sequence shown here is derived from an EMBL/GenBank/DDBJ whole genome shotgun (WGS) entry which is preliminary data.</text>
</comment>
<organism evidence="2 3">
    <name type="scientific">Streptomyces spectabilis</name>
    <dbReference type="NCBI Taxonomy" id="68270"/>
    <lineage>
        <taxon>Bacteria</taxon>
        <taxon>Bacillati</taxon>
        <taxon>Actinomycetota</taxon>
        <taxon>Actinomycetes</taxon>
        <taxon>Kitasatosporales</taxon>
        <taxon>Streptomycetaceae</taxon>
        <taxon>Streptomyces</taxon>
    </lineage>
</organism>
<name>A0A7W8APP5_STRST</name>
<dbReference type="AlphaFoldDB" id="A0A7W8APP5"/>
<dbReference type="Proteomes" id="UP000549009">
    <property type="component" value="Unassembled WGS sequence"/>
</dbReference>
<evidence type="ECO:0000313" key="3">
    <source>
        <dbReference type="Proteomes" id="UP000549009"/>
    </source>
</evidence>
<dbReference type="RefSeq" id="WP_184924869.1">
    <property type="nucleotide sequence ID" value="NZ_BMSQ01000009.1"/>
</dbReference>
<gene>
    <name evidence="2" type="ORF">FHS40_001265</name>
</gene>
<keyword evidence="3" id="KW-1185">Reference proteome</keyword>
<sequence length="49" mass="5494">MRGAAFDHQIWWCRTPRTLLDSEAASPGPQREVPLTATHFKGGRARTSE</sequence>